<evidence type="ECO:0000313" key="2">
    <source>
        <dbReference type="Proteomes" id="UP000294028"/>
    </source>
</evidence>
<dbReference type="Proteomes" id="UP000294028">
    <property type="component" value="Unassembled WGS sequence"/>
</dbReference>
<protein>
    <submittedName>
        <fullName evidence="1">Branched-chain amino acid ABC transporter ATPase</fullName>
    </submittedName>
</protein>
<comment type="caution">
    <text evidence="1">The sequence shown here is derived from an EMBL/GenBank/DDBJ whole genome shotgun (WGS) entry which is preliminary data.</text>
</comment>
<gene>
    <name evidence="1" type="ORF">ELS19_17930</name>
</gene>
<organism evidence="1 2">
    <name type="scientific">Halogeometricum borinquense</name>
    <dbReference type="NCBI Taxonomy" id="60847"/>
    <lineage>
        <taxon>Archaea</taxon>
        <taxon>Methanobacteriati</taxon>
        <taxon>Methanobacteriota</taxon>
        <taxon>Stenosarchaea group</taxon>
        <taxon>Halobacteria</taxon>
        <taxon>Halobacteriales</taxon>
        <taxon>Haloferacaceae</taxon>
        <taxon>Halogeometricum</taxon>
    </lineage>
</organism>
<accession>A0A482T911</accession>
<reference evidence="1 2" key="1">
    <citation type="submission" date="2018-12" db="EMBL/GenBank/DDBJ databases">
        <title>Genome analysis provides insights into bioremediation potentialities of Halogeometricum borinquense strain N11.</title>
        <authorList>
            <person name="Najjari A."/>
            <person name="Youssef N."/>
            <person name="Fhoula I."/>
            <person name="Ben Dhia O."/>
            <person name="Mahjoubi M."/>
            <person name="Ouzari H.I."/>
            <person name="Cherif A."/>
        </authorList>
    </citation>
    <scope>NUCLEOTIDE SEQUENCE [LARGE SCALE GENOMIC DNA]</scope>
    <source>
        <strain evidence="1 2">N11</strain>
    </source>
</reference>
<sequence>MAVGTTDVRLEADVEAAQQNRSLYRHLLVLQFQWVPDCDTFILVRHQQTNGKITMVDDRIVPKDQTTANSK</sequence>
<name>A0A482T911_9EURY</name>
<dbReference type="EMBL" id="RZHH01000003">
    <property type="protein sequence ID" value="RYJ08419.1"/>
    <property type="molecule type" value="Genomic_DNA"/>
</dbReference>
<evidence type="ECO:0000313" key="1">
    <source>
        <dbReference type="EMBL" id="RYJ08419.1"/>
    </source>
</evidence>
<dbReference type="AlphaFoldDB" id="A0A482T911"/>
<proteinExistence type="predicted"/>